<dbReference type="GO" id="GO:0022857">
    <property type="term" value="F:transmembrane transporter activity"/>
    <property type="evidence" value="ECO:0007669"/>
    <property type="project" value="TreeGrafter"/>
</dbReference>
<dbReference type="GO" id="GO:0051301">
    <property type="term" value="P:cell division"/>
    <property type="evidence" value="ECO:0007669"/>
    <property type="project" value="UniProtKB-UniRule"/>
</dbReference>
<keyword evidence="3 9" id="KW-1003">Cell membrane</keyword>
<evidence type="ECO:0000256" key="9">
    <source>
        <dbReference type="RuleBase" id="RU365094"/>
    </source>
</evidence>
<dbReference type="SMART" id="SM00382">
    <property type="entry name" value="AAA"/>
    <property type="match status" value="1"/>
</dbReference>
<evidence type="ECO:0000256" key="8">
    <source>
        <dbReference type="ARBA" id="ARBA00023306"/>
    </source>
</evidence>
<keyword evidence="4 9" id="KW-0132">Cell division</keyword>
<dbReference type="EMBL" id="VUMM01000009">
    <property type="protein sequence ID" value="MSS01576.1"/>
    <property type="molecule type" value="Genomic_DNA"/>
</dbReference>
<dbReference type="NCBIfam" id="TIGR02673">
    <property type="entry name" value="FtsE"/>
    <property type="match status" value="1"/>
</dbReference>
<dbReference type="SUPFAM" id="SSF52540">
    <property type="entry name" value="P-loop containing nucleoside triphosphate hydrolases"/>
    <property type="match status" value="1"/>
</dbReference>
<keyword evidence="8 9" id="KW-0131">Cell cycle</keyword>
<dbReference type="Pfam" id="PF00005">
    <property type="entry name" value="ABC_tran"/>
    <property type="match status" value="1"/>
</dbReference>
<evidence type="ECO:0000256" key="2">
    <source>
        <dbReference type="ARBA" id="ARBA00020019"/>
    </source>
</evidence>
<gene>
    <name evidence="9 11" type="primary">ftsE</name>
    <name evidence="11" type="ORF">FYJ50_05620</name>
</gene>
<evidence type="ECO:0000256" key="7">
    <source>
        <dbReference type="ARBA" id="ARBA00023136"/>
    </source>
</evidence>
<protein>
    <recommendedName>
        <fullName evidence="2 9">Cell division ATP-binding protein FtsE</fullName>
    </recommendedName>
</protein>
<comment type="caution">
    <text evidence="11">The sequence shown here is derived from an EMBL/GenBank/DDBJ whole genome shotgun (WGS) entry which is preliminary data.</text>
</comment>
<keyword evidence="12" id="KW-1185">Reference proteome</keyword>
<dbReference type="InterPro" id="IPR005286">
    <property type="entry name" value="Cell_div_FtsE"/>
</dbReference>
<dbReference type="Gene3D" id="3.40.50.300">
    <property type="entry name" value="P-loop containing nucleotide triphosphate hydrolases"/>
    <property type="match status" value="1"/>
</dbReference>
<comment type="subunit">
    <text evidence="9">Homodimer. Forms a membrane-associated complex with FtsX.</text>
</comment>
<sequence length="228" mass="25490">MIELINVDKSYPNGVHALNQVSLKIEDGEFVYVIGATGSGKSTMIKLLNGEEVPDSGKILVNGCDVGALKHRKVPQYRRQIGCIFQDYRLLPRLTVYENIAFALEVVGMPKKQIRKRVREVLDLVDLQEKAKSYPDELSGGQQQRVTIGRAIANNPKLLIADEPTGNLDPEKSFEIIELLEKINRSINATIIMVTHDSVLVEKYKKRTIVLDNGYIVHDSSQGGYKSI</sequence>
<keyword evidence="6 9" id="KW-0067">ATP-binding</keyword>
<evidence type="ECO:0000256" key="5">
    <source>
        <dbReference type="ARBA" id="ARBA00022741"/>
    </source>
</evidence>
<dbReference type="InterPro" id="IPR027417">
    <property type="entry name" value="P-loop_NTPase"/>
</dbReference>
<dbReference type="InterPro" id="IPR003593">
    <property type="entry name" value="AAA+_ATPase"/>
</dbReference>
<dbReference type="InterPro" id="IPR003439">
    <property type="entry name" value="ABC_transporter-like_ATP-bd"/>
</dbReference>
<keyword evidence="5 9" id="KW-0547">Nucleotide-binding</keyword>
<name>A0A7X2N361_9FIRM</name>
<dbReference type="GO" id="GO:0016887">
    <property type="term" value="F:ATP hydrolysis activity"/>
    <property type="evidence" value="ECO:0007669"/>
    <property type="project" value="InterPro"/>
</dbReference>
<dbReference type="GO" id="GO:0005886">
    <property type="term" value="C:plasma membrane"/>
    <property type="evidence" value="ECO:0007669"/>
    <property type="project" value="UniProtKB-SubCell"/>
</dbReference>
<dbReference type="GO" id="GO:0005524">
    <property type="term" value="F:ATP binding"/>
    <property type="evidence" value="ECO:0007669"/>
    <property type="project" value="UniProtKB-UniRule"/>
</dbReference>
<evidence type="ECO:0000256" key="1">
    <source>
        <dbReference type="ARBA" id="ARBA00005417"/>
    </source>
</evidence>
<comment type="similarity">
    <text evidence="1 9">Belongs to the ABC transporter superfamily.</text>
</comment>
<evidence type="ECO:0000256" key="4">
    <source>
        <dbReference type="ARBA" id="ARBA00022618"/>
    </source>
</evidence>
<evidence type="ECO:0000259" key="10">
    <source>
        <dbReference type="PROSITE" id="PS50893"/>
    </source>
</evidence>
<dbReference type="PANTHER" id="PTHR24220:SF470">
    <property type="entry name" value="CELL DIVISION ATP-BINDING PROTEIN FTSE"/>
    <property type="match status" value="1"/>
</dbReference>
<evidence type="ECO:0000313" key="12">
    <source>
        <dbReference type="Proteomes" id="UP000470082"/>
    </source>
</evidence>
<comment type="function">
    <text evidence="9">Part of the ABC transporter FtsEX involved in cellular division.</text>
</comment>
<dbReference type="PROSITE" id="PS50893">
    <property type="entry name" value="ABC_TRANSPORTER_2"/>
    <property type="match status" value="1"/>
</dbReference>
<evidence type="ECO:0000313" key="11">
    <source>
        <dbReference type="EMBL" id="MSS01576.1"/>
    </source>
</evidence>
<dbReference type="InterPro" id="IPR015854">
    <property type="entry name" value="ABC_transpr_LolD-like"/>
</dbReference>
<dbReference type="InterPro" id="IPR017871">
    <property type="entry name" value="ABC_transporter-like_CS"/>
</dbReference>
<accession>A0A7X2N361</accession>
<dbReference type="PANTHER" id="PTHR24220">
    <property type="entry name" value="IMPORT ATP-BINDING PROTEIN"/>
    <property type="match status" value="1"/>
</dbReference>
<comment type="subcellular location">
    <subcellularLocation>
        <location evidence="9">Cell membrane</location>
        <topology evidence="9">Peripheral membrane protein</topology>
        <orientation evidence="9">Cytoplasmic side</orientation>
    </subcellularLocation>
</comment>
<reference evidence="11 12" key="1">
    <citation type="submission" date="2019-08" db="EMBL/GenBank/DDBJ databases">
        <title>In-depth cultivation of the pig gut microbiome towards novel bacterial diversity and tailored functional studies.</title>
        <authorList>
            <person name="Wylensek D."/>
            <person name="Hitch T.C.A."/>
            <person name="Clavel T."/>
        </authorList>
    </citation>
    <scope>NUCLEOTIDE SEQUENCE [LARGE SCALE GENOMIC DNA]</scope>
    <source>
        <strain evidence="11 12">LKV-178-WT-2G</strain>
    </source>
</reference>
<dbReference type="AlphaFoldDB" id="A0A7X2N361"/>
<dbReference type="Proteomes" id="UP000470082">
    <property type="component" value="Unassembled WGS sequence"/>
</dbReference>
<organism evidence="11 12">
    <name type="scientific">Floccifex porci</name>
    <dbReference type="NCBI Taxonomy" id="2606629"/>
    <lineage>
        <taxon>Bacteria</taxon>
        <taxon>Bacillati</taxon>
        <taxon>Bacillota</taxon>
        <taxon>Erysipelotrichia</taxon>
        <taxon>Erysipelotrichales</taxon>
        <taxon>Erysipelotrichaceae</taxon>
        <taxon>Floccifex</taxon>
    </lineage>
</organism>
<dbReference type="FunFam" id="3.40.50.300:FF:000056">
    <property type="entry name" value="Cell division ATP-binding protein FtsE"/>
    <property type="match status" value="1"/>
</dbReference>
<evidence type="ECO:0000256" key="3">
    <source>
        <dbReference type="ARBA" id="ARBA00022475"/>
    </source>
</evidence>
<dbReference type="PROSITE" id="PS00211">
    <property type="entry name" value="ABC_TRANSPORTER_1"/>
    <property type="match status" value="1"/>
</dbReference>
<keyword evidence="7 9" id="KW-0472">Membrane</keyword>
<dbReference type="RefSeq" id="WP_154460114.1">
    <property type="nucleotide sequence ID" value="NZ_JAQYTQ010000108.1"/>
</dbReference>
<feature type="domain" description="ABC transporter" evidence="10">
    <location>
        <begin position="2"/>
        <end position="228"/>
    </location>
</feature>
<proteinExistence type="inferred from homology"/>
<evidence type="ECO:0000256" key="6">
    <source>
        <dbReference type="ARBA" id="ARBA00022840"/>
    </source>
</evidence>